<feature type="region of interest" description="Disordered" evidence="6">
    <location>
        <begin position="102"/>
        <end position="142"/>
    </location>
</feature>
<dbReference type="PANTHER" id="PTHR21349:SF0">
    <property type="entry name" value="LARGE RIBOSOMAL SUBUNIT PROTEIN BL21M"/>
    <property type="match status" value="1"/>
</dbReference>
<dbReference type="InterPro" id="IPR001787">
    <property type="entry name" value="Ribosomal_bL21"/>
</dbReference>
<protein>
    <recommendedName>
        <fullName evidence="4">Large ribosomal subunit protein bL21</fullName>
    </recommendedName>
</protein>
<dbReference type="GO" id="GO:0005840">
    <property type="term" value="C:ribosome"/>
    <property type="evidence" value="ECO:0007669"/>
    <property type="project" value="UniProtKB-KW"/>
</dbReference>
<dbReference type="GO" id="GO:1990904">
    <property type="term" value="C:ribonucleoprotein complex"/>
    <property type="evidence" value="ECO:0007669"/>
    <property type="project" value="UniProtKB-KW"/>
</dbReference>
<evidence type="ECO:0000313" key="8">
    <source>
        <dbReference type="Proteomes" id="UP000000321"/>
    </source>
</evidence>
<dbReference type="NCBIfam" id="NF008916">
    <property type="entry name" value="PRK12278.1-4"/>
    <property type="match status" value="1"/>
</dbReference>
<dbReference type="HAMAP" id="MF_01363">
    <property type="entry name" value="Ribosomal_bL21"/>
    <property type="match status" value="1"/>
</dbReference>
<dbReference type="GO" id="GO:0005737">
    <property type="term" value="C:cytoplasm"/>
    <property type="evidence" value="ECO:0007669"/>
    <property type="project" value="UniProtKB-ARBA"/>
</dbReference>
<evidence type="ECO:0000256" key="1">
    <source>
        <dbReference type="ARBA" id="ARBA00008563"/>
    </source>
</evidence>
<dbReference type="SUPFAM" id="SSF141091">
    <property type="entry name" value="L21p-like"/>
    <property type="match status" value="1"/>
</dbReference>
<dbReference type="BioCyc" id="AURANTIMONAS:SI859A1_02564-MONOMER"/>
<evidence type="ECO:0000256" key="2">
    <source>
        <dbReference type="ARBA" id="ARBA00022980"/>
    </source>
</evidence>
<organism evidence="7 8">
    <name type="scientific">Aurantimonas manganoxydans (strain ATCC BAA-1229 / DSM 21871 / SI85-9A1)</name>
    <dbReference type="NCBI Taxonomy" id="287752"/>
    <lineage>
        <taxon>Bacteria</taxon>
        <taxon>Pseudomonadati</taxon>
        <taxon>Pseudomonadota</taxon>
        <taxon>Alphaproteobacteria</taxon>
        <taxon>Hyphomicrobiales</taxon>
        <taxon>Aurantimonadaceae</taxon>
        <taxon>Aurantimonas</taxon>
    </lineage>
</organism>
<feature type="compositionally biased region" description="Low complexity" evidence="6">
    <location>
        <begin position="108"/>
        <end position="123"/>
    </location>
</feature>
<dbReference type="GO" id="GO:0006412">
    <property type="term" value="P:translation"/>
    <property type="evidence" value="ECO:0007669"/>
    <property type="project" value="UniProtKB-UniRule"/>
</dbReference>
<gene>
    <name evidence="4" type="primary">rplU</name>
    <name evidence="7" type="ORF">SI859A1_02564</name>
</gene>
<dbReference type="HOGENOM" id="CLU_061463_1_0_5"/>
<evidence type="ECO:0000256" key="4">
    <source>
        <dbReference type="HAMAP-Rule" id="MF_01363"/>
    </source>
</evidence>
<dbReference type="PANTHER" id="PTHR21349">
    <property type="entry name" value="50S RIBOSOMAL PROTEIN L21"/>
    <property type="match status" value="1"/>
</dbReference>
<dbReference type="EMBL" id="AAPJ01000001">
    <property type="protein sequence ID" value="EAS51748.1"/>
    <property type="molecule type" value="Genomic_DNA"/>
</dbReference>
<dbReference type="InterPro" id="IPR028909">
    <property type="entry name" value="bL21-like"/>
</dbReference>
<dbReference type="AlphaFoldDB" id="Q1YLI3"/>
<evidence type="ECO:0000256" key="3">
    <source>
        <dbReference type="ARBA" id="ARBA00023274"/>
    </source>
</evidence>
<dbReference type="RefSeq" id="WP_009210386.1">
    <property type="nucleotide sequence ID" value="NZ_BBWP01000002.1"/>
</dbReference>
<dbReference type="NCBIfam" id="TIGR00061">
    <property type="entry name" value="L21"/>
    <property type="match status" value="1"/>
</dbReference>
<comment type="caution">
    <text evidence="7">The sequence shown here is derived from an EMBL/GenBank/DDBJ whole genome shotgun (WGS) entry which is preliminary data.</text>
</comment>
<dbReference type="GO" id="GO:0019843">
    <property type="term" value="F:rRNA binding"/>
    <property type="evidence" value="ECO:0007669"/>
    <property type="project" value="UniProtKB-UniRule"/>
</dbReference>
<name>Q1YLI3_AURMS</name>
<evidence type="ECO:0000313" key="7">
    <source>
        <dbReference type="EMBL" id="EAS51748.1"/>
    </source>
</evidence>
<keyword evidence="4 5" id="KW-0694">RNA-binding</keyword>
<evidence type="ECO:0000256" key="6">
    <source>
        <dbReference type="SAM" id="MobiDB-lite"/>
    </source>
</evidence>
<dbReference type="GO" id="GO:0003735">
    <property type="term" value="F:structural constituent of ribosome"/>
    <property type="evidence" value="ECO:0007669"/>
    <property type="project" value="InterPro"/>
</dbReference>
<comment type="subunit">
    <text evidence="4">Part of the 50S ribosomal subunit. Contacts protein L20.</text>
</comment>
<dbReference type="OrthoDB" id="9813334at2"/>
<keyword evidence="3 4" id="KW-0687">Ribonucleoprotein</keyword>
<keyword evidence="4 5" id="KW-0699">rRNA-binding</keyword>
<keyword evidence="2 4" id="KW-0689">Ribosomal protein</keyword>
<accession>Q1YLI3</accession>
<dbReference type="Gene3D" id="1.10.150.20">
    <property type="entry name" value="5' to 3' exonuclease, C-terminal subdomain"/>
    <property type="match status" value="1"/>
</dbReference>
<dbReference type="InterPro" id="IPR036164">
    <property type="entry name" value="bL21-like_sf"/>
</dbReference>
<comment type="similarity">
    <text evidence="1 4 5">Belongs to the bacterial ribosomal protein bL21 family.</text>
</comment>
<proteinExistence type="inferred from homology"/>
<sequence length="206" mass="22115">MFAVIKTGGKQYRVVPNDKFTIERLPGAAGDLVTFNEVLMVGSTIGAPFVQGAAVTAEIVEQTRGKKVISFKKRRRQNSKRTRGHRQDLTMIRIAEILTDGKAPSQTAAAPKPAKVAAPKPSAETTDATPDVPMFTAPTGGEQDKLTKIKGIGPVAEKQLNEQGITTYAQIAALSDEDVARIDANMPFSAAQIEDWRAQAGELAKQ</sequence>
<reference evidence="7 8" key="1">
    <citation type="journal article" date="2008" name="Appl. Environ. Microbiol.">
        <title>Genomic insights into Mn(II) oxidation by the marine alphaproteobacterium Aurantimonas sp. strain SI85-9A1.</title>
        <authorList>
            <person name="Dick G.J."/>
            <person name="Podell S."/>
            <person name="Johnson H.A."/>
            <person name="Rivera-Espinoza Y."/>
            <person name="Bernier-Latmani R."/>
            <person name="McCarthy J.K."/>
            <person name="Torpey J.W."/>
            <person name="Clement B.G."/>
            <person name="Gaasterland T."/>
            <person name="Tebo B.M."/>
        </authorList>
    </citation>
    <scope>NUCLEOTIDE SEQUENCE [LARGE SCALE GENOMIC DNA]</scope>
    <source>
        <strain evidence="7 8">SI85-9A1</strain>
    </source>
</reference>
<keyword evidence="8" id="KW-1185">Reference proteome</keyword>
<dbReference type="Pfam" id="PF14520">
    <property type="entry name" value="HHH_5"/>
    <property type="match status" value="1"/>
</dbReference>
<comment type="function">
    <text evidence="4 5">This protein binds to 23S rRNA in the presence of protein L20.</text>
</comment>
<dbReference type="Pfam" id="PF00829">
    <property type="entry name" value="Ribosomal_L21p"/>
    <property type="match status" value="1"/>
</dbReference>
<evidence type="ECO:0000256" key="5">
    <source>
        <dbReference type="RuleBase" id="RU000562"/>
    </source>
</evidence>
<dbReference type="Proteomes" id="UP000000321">
    <property type="component" value="Unassembled WGS sequence"/>
</dbReference>